<keyword evidence="3" id="KW-1185">Reference proteome</keyword>
<organism evidence="2 3">
    <name type="scientific">Xylaria hypoxylon</name>
    <dbReference type="NCBI Taxonomy" id="37992"/>
    <lineage>
        <taxon>Eukaryota</taxon>
        <taxon>Fungi</taxon>
        <taxon>Dikarya</taxon>
        <taxon>Ascomycota</taxon>
        <taxon>Pezizomycotina</taxon>
        <taxon>Sordariomycetes</taxon>
        <taxon>Xylariomycetidae</taxon>
        <taxon>Xylariales</taxon>
        <taxon>Xylariaceae</taxon>
        <taxon>Xylaria</taxon>
    </lineage>
</organism>
<comment type="caution">
    <text evidence="2">The sequence shown here is derived from an EMBL/GenBank/DDBJ whole genome shotgun (WGS) entry which is preliminary data.</text>
</comment>
<dbReference type="STRING" id="37992.A0A4Z0YKI6"/>
<name>A0A4Z0YKI6_9PEZI</name>
<accession>A0A4Z0YKI6</accession>
<feature type="transmembrane region" description="Helical" evidence="1">
    <location>
        <begin position="365"/>
        <end position="394"/>
    </location>
</feature>
<evidence type="ECO:0000256" key="1">
    <source>
        <dbReference type="SAM" id="Phobius"/>
    </source>
</evidence>
<protein>
    <submittedName>
        <fullName evidence="2">Uncharacterized protein</fullName>
    </submittedName>
</protein>
<dbReference type="EMBL" id="SKBN01000308">
    <property type="protein sequence ID" value="TGJ79193.1"/>
    <property type="molecule type" value="Genomic_DNA"/>
</dbReference>
<keyword evidence="1" id="KW-0812">Transmembrane</keyword>
<keyword evidence="1" id="KW-1133">Transmembrane helix</keyword>
<dbReference type="AlphaFoldDB" id="A0A4Z0YKI6"/>
<reference evidence="2 3" key="1">
    <citation type="submission" date="2019-03" db="EMBL/GenBank/DDBJ databases">
        <title>Draft genome sequence of Xylaria hypoxylon DSM 108379, a ubiquitous saprotrophic-parasitic fungi on hardwood.</title>
        <authorList>
            <person name="Buettner E."/>
            <person name="Leonhardt S."/>
            <person name="Gebauer A.M."/>
            <person name="Liers C."/>
            <person name="Hofrichter M."/>
            <person name="Kellner H."/>
        </authorList>
    </citation>
    <scope>NUCLEOTIDE SEQUENCE [LARGE SCALE GENOMIC DNA]</scope>
    <source>
        <strain evidence="2 3">DSM 108379</strain>
    </source>
</reference>
<sequence>MSASSELLYPLAKVSRNDFAKLCEALWEWWPCADWIAERTCQHINQDPGCHYQDAERLQPFFDFYRDTTAYYVPELTGGSSQVVKTHDDLIQIIRYVKCHSNLPRLQLMTEYFAAYSKIEFRGMISSDQDRAFSLAVRVMTMLHCSARDQSDGLLESGTQPTIWHGNMSFNKFTNFVIGRQSLLHFGPHGSATSLSPQPMFNLESISAKRLRSVAKLKIIPTNDLRDHLLLDKKKGTVAVYHFASVLKEHLKAICDRELREGSGSPVQEYSHLPKQLILETLHTLQFALFPIDWKSQSILRALVAKEKFDPENCCVDTLWRLDGEELIAYEYWGRRVMDLYDELENPTPRGLLEKWMERKSGARYVMMATLAGVLIAVLLGILSLAVSIFQTWIAWQQWKHPVL</sequence>
<evidence type="ECO:0000313" key="3">
    <source>
        <dbReference type="Proteomes" id="UP000297716"/>
    </source>
</evidence>
<dbReference type="Proteomes" id="UP000297716">
    <property type="component" value="Unassembled WGS sequence"/>
</dbReference>
<evidence type="ECO:0000313" key="2">
    <source>
        <dbReference type="EMBL" id="TGJ79193.1"/>
    </source>
</evidence>
<keyword evidence="1" id="KW-0472">Membrane</keyword>
<gene>
    <name evidence="2" type="ORF">E0Z10_g9577</name>
</gene>
<proteinExistence type="predicted"/>
<dbReference type="OrthoDB" id="5428890at2759"/>